<dbReference type="PANTHER" id="PTHR28434:SF1">
    <property type="entry name" value="PROTEIN C3ORF33"/>
    <property type="match status" value="1"/>
</dbReference>
<organism evidence="2">
    <name type="scientific">Strongyloides ratti</name>
    <name type="common">Parasitic roundworm</name>
    <dbReference type="NCBI Taxonomy" id="34506"/>
    <lineage>
        <taxon>Eukaryota</taxon>
        <taxon>Metazoa</taxon>
        <taxon>Ecdysozoa</taxon>
        <taxon>Nematoda</taxon>
        <taxon>Chromadorea</taxon>
        <taxon>Rhabditida</taxon>
        <taxon>Tylenchina</taxon>
        <taxon>Panagrolaimomorpha</taxon>
        <taxon>Strongyloidoidea</taxon>
        <taxon>Strongyloididae</taxon>
        <taxon>Strongyloides</taxon>
    </lineage>
</organism>
<dbReference type="GO" id="GO:0005615">
    <property type="term" value="C:extracellular space"/>
    <property type="evidence" value="ECO:0007669"/>
    <property type="project" value="TreeGrafter"/>
</dbReference>
<keyword evidence="1" id="KW-1133">Transmembrane helix</keyword>
<dbReference type="OMA" id="LFHKFQH"/>
<evidence type="ECO:0000313" key="4">
    <source>
        <dbReference type="WBParaSite" id="SRAE_2000161300.1"/>
    </source>
</evidence>
<evidence type="ECO:0000256" key="1">
    <source>
        <dbReference type="SAM" id="Phobius"/>
    </source>
</evidence>
<feature type="transmembrane region" description="Helical" evidence="1">
    <location>
        <begin position="70"/>
        <end position="88"/>
    </location>
</feature>
<dbReference type="Gene3D" id="2.40.50.90">
    <property type="match status" value="1"/>
</dbReference>
<dbReference type="STRING" id="34506.A0A090LB09"/>
<accession>A0A090LB09</accession>
<dbReference type="RefSeq" id="XP_024506147.1">
    <property type="nucleotide sequence ID" value="XM_024652586.1"/>
</dbReference>
<dbReference type="OrthoDB" id="6220511at2759"/>
<keyword evidence="1" id="KW-0472">Membrane</keyword>
<proteinExistence type="predicted"/>
<keyword evidence="1" id="KW-0812">Transmembrane</keyword>
<dbReference type="WormBase" id="SRAE_2000161300">
    <property type="protein sequence ID" value="SRP00199"/>
    <property type="gene ID" value="WBGene00261818"/>
</dbReference>
<gene>
    <name evidence="2 4 5" type="ORF">SRAE_2000161300</name>
</gene>
<dbReference type="Proteomes" id="UP000035682">
    <property type="component" value="Unplaced"/>
</dbReference>
<dbReference type="WBParaSite" id="SRAE_2000161300.1">
    <property type="protein sequence ID" value="SRAE_2000161300.1"/>
    <property type="gene ID" value="WBGene00261818"/>
</dbReference>
<dbReference type="AlphaFoldDB" id="A0A090LB09"/>
<reference evidence="4" key="2">
    <citation type="submission" date="2020-12" db="UniProtKB">
        <authorList>
            <consortium name="WormBaseParasite"/>
        </authorList>
    </citation>
    <scope>IDENTIFICATION</scope>
</reference>
<name>A0A090LB09_STRRB</name>
<sequence>MGWKSLILNKGSISPIKTNLFFSRHCRVKFNTLCIVLAYLMETGESGKTLAINKPFVAEDASFFQLYSPLIIRGGIIVTGIVGVAIYLKTSPNYRRFKHVTEIPQHFIQREIPLKGIVKEVTPFGTFKVEHQPLRTIPFITPIKKVQPLNLKLAGIEFSEEGLNYLTNELKIKDKKVNFTVIKNTHDNSDSVDVEMTIKKNLLGFVNMNQDLVRKGYAKIPSPNNKEHINSLEHIPTYSRLINKLLLSEKIADKRGLGMWEKESWMESVKSVPTQSFGIIKSSPFVKFIVLLFTIMKDAAYLSASALKNLYYIIVVTMGYVAVGYRKFGRGVDSMRIKYNGLKEKFKK</sequence>
<evidence type="ECO:0000313" key="3">
    <source>
        <dbReference type="Proteomes" id="UP000035682"/>
    </source>
</evidence>
<evidence type="ECO:0000313" key="2">
    <source>
        <dbReference type="EMBL" id="CEF66947.1"/>
    </source>
</evidence>
<dbReference type="InterPro" id="IPR035437">
    <property type="entry name" value="SNase_OB-fold_sf"/>
</dbReference>
<evidence type="ECO:0000313" key="5">
    <source>
        <dbReference type="WormBase" id="SRAE_2000161300"/>
    </source>
</evidence>
<reference evidence="2 3" key="1">
    <citation type="submission" date="2014-09" db="EMBL/GenBank/DDBJ databases">
        <authorList>
            <person name="Martin A.A."/>
        </authorList>
    </citation>
    <scope>NUCLEOTIDE SEQUENCE</scope>
    <source>
        <strain evidence="3">ED321</strain>
        <strain evidence="2">ED321 Heterogonic</strain>
    </source>
</reference>
<dbReference type="EMBL" id="LN609529">
    <property type="protein sequence ID" value="CEF66947.1"/>
    <property type="molecule type" value="Genomic_DNA"/>
</dbReference>
<feature type="transmembrane region" description="Helical" evidence="1">
    <location>
        <begin position="310"/>
        <end position="328"/>
    </location>
</feature>
<dbReference type="InterPro" id="IPR042421">
    <property type="entry name" value="C3orf33-like"/>
</dbReference>
<protein>
    <submittedName>
        <fullName evidence="2">Protein C3orf33</fullName>
    </submittedName>
</protein>
<keyword evidence="3" id="KW-1185">Reference proteome</keyword>
<dbReference type="PANTHER" id="PTHR28434">
    <property type="entry name" value="PROTEIN C3ORF33"/>
    <property type="match status" value="1"/>
</dbReference>
<dbReference type="GeneID" id="36379312"/>
<dbReference type="SUPFAM" id="SSF50199">
    <property type="entry name" value="Staphylococcal nuclease"/>
    <property type="match status" value="1"/>
</dbReference>
<dbReference type="CTD" id="36379312"/>